<dbReference type="InterPro" id="IPR013783">
    <property type="entry name" value="Ig-like_fold"/>
</dbReference>
<dbReference type="Proteomes" id="UP001497623">
    <property type="component" value="Unassembled WGS sequence"/>
</dbReference>
<keyword evidence="3" id="KW-1185">Reference proteome</keyword>
<accession>A0AAV2PJH9</accession>
<dbReference type="AlphaFoldDB" id="A0AAV2PJH9"/>
<dbReference type="InterPro" id="IPR036179">
    <property type="entry name" value="Ig-like_dom_sf"/>
</dbReference>
<proteinExistence type="predicted"/>
<name>A0AAV2PJH9_MEGNR</name>
<sequence>VILNLNGSTIYWGHGGNATIACDLRCNSGPPTWYHNGSIIDFHSNTQMSVEITEGNKYRSVLRLSSVTTASSGTYMCQPQANTQSAYQSLHITRACPGGFIRTNGSSQCFKFIPGKFSWIHDGLVSWAGARITCQEEGLLMAMPANLVVAIALRTNLFHTYGEGSHAWLGACGGYSGGYGVGPQMVVVAQQGALANTTISAEDPVWSPGYGEITNGHCLLLRVRLYAIISSPGRPYASNQRQMNVASSLCELPLLFNYNDLIVNPGEPAQLDCGIIGNYSHCVWEKNSNTIK</sequence>
<protein>
    <recommendedName>
        <fullName evidence="1">Ig-like domain-containing protein</fullName>
    </recommendedName>
</protein>
<dbReference type="SUPFAM" id="SSF56436">
    <property type="entry name" value="C-type lectin-like"/>
    <property type="match status" value="1"/>
</dbReference>
<evidence type="ECO:0000313" key="2">
    <source>
        <dbReference type="EMBL" id="CAL4060383.1"/>
    </source>
</evidence>
<evidence type="ECO:0000313" key="3">
    <source>
        <dbReference type="Proteomes" id="UP001497623"/>
    </source>
</evidence>
<feature type="non-terminal residue" evidence="2">
    <location>
        <position position="1"/>
    </location>
</feature>
<dbReference type="InterPro" id="IPR007110">
    <property type="entry name" value="Ig-like_dom"/>
</dbReference>
<comment type="caution">
    <text evidence="2">The sequence shown here is derived from an EMBL/GenBank/DDBJ whole genome shotgun (WGS) entry which is preliminary data.</text>
</comment>
<feature type="non-terminal residue" evidence="2">
    <location>
        <position position="292"/>
    </location>
</feature>
<feature type="domain" description="Ig-like" evidence="1">
    <location>
        <begin position="15"/>
        <end position="93"/>
    </location>
</feature>
<dbReference type="EMBL" id="CAXKWB010000346">
    <property type="protein sequence ID" value="CAL4060383.1"/>
    <property type="molecule type" value="Genomic_DNA"/>
</dbReference>
<evidence type="ECO:0000259" key="1">
    <source>
        <dbReference type="PROSITE" id="PS50835"/>
    </source>
</evidence>
<dbReference type="PROSITE" id="PS50835">
    <property type="entry name" value="IG_LIKE"/>
    <property type="match status" value="1"/>
</dbReference>
<dbReference type="SUPFAM" id="SSF48726">
    <property type="entry name" value="Immunoglobulin"/>
    <property type="match status" value="1"/>
</dbReference>
<dbReference type="Gene3D" id="2.60.40.10">
    <property type="entry name" value="Immunoglobulins"/>
    <property type="match status" value="1"/>
</dbReference>
<dbReference type="InterPro" id="IPR016187">
    <property type="entry name" value="CTDL_fold"/>
</dbReference>
<gene>
    <name evidence="2" type="ORF">MNOR_LOCUS1311</name>
</gene>
<reference evidence="2 3" key="1">
    <citation type="submission" date="2024-05" db="EMBL/GenBank/DDBJ databases">
        <authorList>
            <person name="Wallberg A."/>
        </authorList>
    </citation>
    <scope>NUCLEOTIDE SEQUENCE [LARGE SCALE GENOMIC DNA]</scope>
</reference>
<organism evidence="2 3">
    <name type="scientific">Meganyctiphanes norvegica</name>
    <name type="common">Northern krill</name>
    <name type="synonym">Thysanopoda norvegica</name>
    <dbReference type="NCBI Taxonomy" id="48144"/>
    <lineage>
        <taxon>Eukaryota</taxon>
        <taxon>Metazoa</taxon>
        <taxon>Ecdysozoa</taxon>
        <taxon>Arthropoda</taxon>
        <taxon>Crustacea</taxon>
        <taxon>Multicrustacea</taxon>
        <taxon>Malacostraca</taxon>
        <taxon>Eumalacostraca</taxon>
        <taxon>Eucarida</taxon>
        <taxon>Euphausiacea</taxon>
        <taxon>Euphausiidae</taxon>
        <taxon>Meganyctiphanes</taxon>
    </lineage>
</organism>